<dbReference type="InterPro" id="IPR020629">
    <property type="entry name" value="FPG_Glyclase"/>
</dbReference>
<dbReference type="SMART" id="SM00898">
    <property type="entry name" value="Fapy_DNA_glyco"/>
    <property type="match status" value="1"/>
</dbReference>
<keyword evidence="6" id="KW-0227">DNA damage</keyword>
<reference evidence="19 20" key="1">
    <citation type="journal article" date="2016" name="Nat. Commun.">
        <title>Thousands of microbial genomes shed light on interconnected biogeochemical processes in an aquifer system.</title>
        <authorList>
            <person name="Anantharaman K."/>
            <person name="Brown C.T."/>
            <person name="Hug L.A."/>
            <person name="Sharon I."/>
            <person name="Castelle C.J."/>
            <person name="Probst A.J."/>
            <person name="Thomas B.C."/>
            <person name="Singh A."/>
            <person name="Wilkins M.J."/>
            <person name="Karaoz U."/>
            <person name="Brodie E.L."/>
            <person name="Williams K.H."/>
            <person name="Hubbard S.S."/>
            <person name="Banfield J.F."/>
        </authorList>
    </citation>
    <scope>NUCLEOTIDE SEQUENCE [LARGE SCALE GENOMIC DNA]</scope>
</reference>
<accession>A0A1F5TH08</accession>
<evidence type="ECO:0000256" key="5">
    <source>
        <dbReference type="ARBA" id="ARBA00022723"/>
    </source>
</evidence>
<keyword evidence="12" id="KW-0456">Lyase</keyword>
<dbReference type="PROSITE" id="PS51066">
    <property type="entry name" value="ZF_FPG_2"/>
    <property type="match status" value="1"/>
</dbReference>
<dbReference type="SUPFAM" id="SSF81624">
    <property type="entry name" value="N-terminal domain of MutM-like DNA repair proteins"/>
    <property type="match status" value="1"/>
</dbReference>
<dbReference type="GO" id="GO:0140078">
    <property type="term" value="F:class I DNA-(apurinic or apyrimidinic site) endonuclease activity"/>
    <property type="evidence" value="ECO:0007669"/>
    <property type="project" value="UniProtKB-EC"/>
</dbReference>
<evidence type="ECO:0000256" key="13">
    <source>
        <dbReference type="ARBA" id="ARBA00023268"/>
    </source>
</evidence>
<keyword evidence="14" id="KW-0326">Glycosidase</keyword>
<dbReference type="PANTHER" id="PTHR22993:SF9">
    <property type="entry name" value="FORMAMIDOPYRIMIDINE-DNA GLYCOSYLASE"/>
    <property type="match status" value="1"/>
</dbReference>
<evidence type="ECO:0000256" key="12">
    <source>
        <dbReference type="ARBA" id="ARBA00023239"/>
    </source>
</evidence>
<evidence type="ECO:0000259" key="18">
    <source>
        <dbReference type="PROSITE" id="PS51068"/>
    </source>
</evidence>
<keyword evidence="10" id="KW-0238">DNA-binding</keyword>
<protein>
    <submittedName>
        <fullName evidence="19">DNA-formamidopyrimidine glycosylase</fullName>
    </submittedName>
</protein>
<comment type="catalytic activity">
    <reaction evidence="15">
        <text>2'-deoxyribonucleotide-(2'-deoxyribose 5'-phosphate)-2'-deoxyribonucleotide-DNA = a 3'-end 2'-deoxyribonucleotide-(2,3-dehydro-2,3-deoxyribose 5'-phosphate)-DNA + a 5'-end 5'-phospho-2'-deoxyribonucleoside-DNA + H(+)</text>
        <dbReference type="Rhea" id="RHEA:66592"/>
        <dbReference type="Rhea" id="RHEA-COMP:13180"/>
        <dbReference type="Rhea" id="RHEA-COMP:16897"/>
        <dbReference type="Rhea" id="RHEA-COMP:17067"/>
        <dbReference type="ChEBI" id="CHEBI:15378"/>
        <dbReference type="ChEBI" id="CHEBI:136412"/>
        <dbReference type="ChEBI" id="CHEBI:157695"/>
        <dbReference type="ChEBI" id="CHEBI:167181"/>
        <dbReference type="EC" id="4.2.99.18"/>
    </reaction>
</comment>
<dbReference type="InterPro" id="IPR010663">
    <property type="entry name" value="Znf_FPG/IleRS"/>
</dbReference>
<keyword evidence="7 16" id="KW-0863">Zinc-finger</keyword>
<evidence type="ECO:0000259" key="17">
    <source>
        <dbReference type="PROSITE" id="PS51066"/>
    </source>
</evidence>
<dbReference type="AlphaFoldDB" id="A0A1F5TH08"/>
<dbReference type="InterPro" id="IPR015886">
    <property type="entry name" value="H2TH_FPG"/>
</dbReference>
<keyword evidence="9" id="KW-0862">Zinc</keyword>
<dbReference type="InterPro" id="IPR012319">
    <property type="entry name" value="FPG_cat"/>
</dbReference>
<keyword evidence="8" id="KW-0378">Hydrolase</keyword>
<evidence type="ECO:0000256" key="9">
    <source>
        <dbReference type="ARBA" id="ARBA00022833"/>
    </source>
</evidence>
<dbReference type="GO" id="GO:0008270">
    <property type="term" value="F:zinc ion binding"/>
    <property type="evidence" value="ECO:0007669"/>
    <property type="project" value="UniProtKB-KW"/>
</dbReference>
<dbReference type="SUPFAM" id="SSF46946">
    <property type="entry name" value="S13-like H2TH domain"/>
    <property type="match status" value="1"/>
</dbReference>
<dbReference type="PROSITE" id="PS51068">
    <property type="entry name" value="FPG_CAT"/>
    <property type="match status" value="1"/>
</dbReference>
<organism evidence="19 20">
    <name type="scientific">Candidatus Falkowbacteria bacterium RIFOXYC2_FULL_48_21</name>
    <dbReference type="NCBI Taxonomy" id="1798005"/>
    <lineage>
        <taxon>Bacteria</taxon>
        <taxon>Candidatus Falkowiibacteriota</taxon>
    </lineage>
</organism>
<dbReference type="PROSITE" id="PS01242">
    <property type="entry name" value="ZF_FPG_1"/>
    <property type="match status" value="1"/>
</dbReference>
<comment type="cofactor">
    <cofactor evidence="2">
        <name>Zn(2+)</name>
        <dbReference type="ChEBI" id="CHEBI:29105"/>
    </cofactor>
</comment>
<keyword evidence="5" id="KW-0479">Metal-binding</keyword>
<dbReference type="Pfam" id="PF06827">
    <property type="entry name" value="zf-FPG_IleRS"/>
    <property type="match status" value="1"/>
</dbReference>
<dbReference type="GO" id="GO:0034039">
    <property type="term" value="F:8-oxo-7,8-dihydroguanine DNA N-glycosylase activity"/>
    <property type="evidence" value="ECO:0007669"/>
    <property type="project" value="TreeGrafter"/>
</dbReference>
<evidence type="ECO:0000256" key="1">
    <source>
        <dbReference type="ARBA" id="ARBA00001668"/>
    </source>
</evidence>
<comment type="caution">
    <text evidence="19">The sequence shown here is derived from an EMBL/GenBank/DDBJ whole genome shotgun (WGS) entry which is preliminary data.</text>
</comment>
<evidence type="ECO:0000313" key="19">
    <source>
        <dbReference type="EMBL" id="OGF38222.1"/>
    </source>
</evidence>
<evidence type="ECO:0000313" key="20">
    <source>
        <dbReference type="Proteomes" id="UP000178656"/>
    </source>
</evidence>
<dbReference type="CDD" id="cd08966">
    <property type="entry name" value="EcFpg-like_N"/>
    <property type="match status" value="1"/>
</dbReference>
<dbReference type="Proteomes" id="UP000178656">
    <property type="component" value="Unassembled WGS sequence"/>
</dbReference>
<dbReference type="NCBIfam" id="TIGR00577">
    <property type="entry name" value="fpg"/>
    <property type="match status" value="1"/>
</dbReference>
<comment type="subunit">
    <text evidence="4">Monomer.</text>
</comment>
<keyword evidence="11" id="KW-0234">DNA repair</keyword>
<dbReference type="InterPro" id="IPR000214">
    <property type="entry name" value="Znf_DNA_glyclase/AP_lyase"/>
</dbReference>
<feature type="domain" description="FPG-type" evidence="17">
    <location>
        <begin position="253"/>
        <end position="287"/>
    </location>
</feature>
<dbReference type="NCBIfam" id="NF002211">
    <property type="entry name" value="PRK01103.1"/>
    <property type="match status" value="1"/>
</dbReference>
<dbReference type="GO" id="GO:0006284">
    <property type="term" value="P:base-excision repair"/>
    <property type="evidence" value="ECO:0007669"/>
    <property type="project" value="InterPro"/>
</dbReference>
<evidence type="ECO:0000256" key="15">
    <source>
        <dbReference type="ARBA" id="ARBA00044632"/>
    </source>
</evidence>
<evidence type="ECO:0000256" key="4">
    <source>
        <dbReference type="ARBA" id="ARBA00011245"/>
    </source>
</evidence>
<dbReference type="InterPro" id="IPR035937">
    <property type="entry name" value="FPG_N"/>
</dbReference>
<evidence type="ECO:0000256" key="8">
    <source>
        <dbReference type="ARBA" id="ARBA00022801"/>
    </source>
</evidence>
<dbReference type="Pfam" id="PF01149">
    <property type="entry name" value="Fapy_DNA_glyco"/>
    <property type="match status" value="1"/>
</dbReference>
<sequence length="290" mass="32807">MPELPEVETIKRSLAHEIVNKKIKNVWVEPSFKKKISPNTEKFVEFLVGKKFTHVARRTKMLIFTVTKDLAVLTHLKMTGQLVYSPRQGQAIGGGHNLDEKKQPNRFTRVRFDFADGSTLYFNDMRKFGFMKLLNSAELRGKLAKYGPDPFDKSFTFACFQAGLSKRQGRRIKTVLLDQTFVAGIGNIYADEICFAARVHPEKKVKALDAVEIKNFFLLIKKILAKAVKYHGTSVNTYVDGAGRSGGYQRFLNVYDRKGEKCHRCGSIIQKIKIGGRSSSFCPRCQTLAA</sequence>
<evidence type="ECO:0000256" key="6">
    <source>
        <dbReference type="ARBA" id="ARBA00022763"/>
    </source>
</evidence>
<dbReference type="FunFam" id="1.10.8.50:FF:000003">
    <property type="entry name" value="Formamidopyrimidine-DNA glycosylase"/>
    <property type="match status" value="1"/>
</dbReference>
<proteinExistence type="inferred from homology"/>
<comment type="catalytic activity">
    <reaction evidence="1">
        <text>Hydrolysis of DNA containing ring-opened 7-methylguanine residues, releasing 2,6-diamino-4-hydroxy-5-(N-methyl)formamidopyrimidine.</text>
        <dbReference type="EC" id="3.2.2.23"/>
    </reaction>
</comment>
<dbReference type="EMBL" id="MFGM01000004">
    <property type="protein sequence ID" value="OGF38222.1"/>
    <property type="molecule type" value="Genomic_DNA"/>
</dbReference>
<comment type="similarity">
    <text evidence="3">Belongs to the FPG family.</text>
</comment>
<dbReference type="InterPro" id="IPR010979">
    <property type="entry name" value="Ribosomal_uS13-like_H2TH"/>
</dbReference>
<dbReference type="SUPFAM" id="SSF57716">
    <property type="entry name" value="Glucocorticoid receptor-like (DNA-binding domain)"/>
    <property type="match status" value="1"/>
</dbReference>
<dbReference type="GO" id="GO:0003684">
    <property type="term" value="F:damaged DNA binding"/>
    <property type="evidence" value="ECO:0007669"/>
    <property type="project" value="InterPro"/>
</dbReference>
<dbReference type="PANTHER" id="PTHR22993">
    <property type="entry name" value="FORMAMIDOPYRIMIDINE-DNA GLYCOSYLASE"/>
    <property type="match status" value="1"/>
</dbReference>
<gene>
    <name evidence="19" type="ORF">A2482_05215</name>
</gene>
<evidence type="ECO:0000256" key="14">
    <source>
        <dbReference type="ARBA" id="ARBA00023295"/>
    </source>
</evidence>
<evidence type="ECO:0000256" key="7">
    <source>
        <dbReference type="ARBA" id="ARBA00022771"/>
    </source>
</evidence>
<evidence type="ECO:0000256" key="11">
    <source>
        <dbReference type="ARBA" id="ARBA00023204"/>
    </source>
</evidence>
<evidence type="ECO:0000256" key="3">
    <source>
        <dbReference type="ARBA" id="ARBA00009409"/>
    </source>
</evidence>
<dbReference type="Gene3D" id="3.20.190.10">
    <property type="entry name" value="MutM-like, N-terminal"/>
    <property type="match status" value="1"/>
</dbReference>
<evidence type="ECO:0000256" key="16">
    <source>
        <dbReference type="PROSITE-ProRule" id="PRU00391"/>
    </source>
</evidence>
<feature type="domain" description="Formamidopyrimidine-DNA glycosylase catalytic" evidence="18">
    <location>
        <begin position="2"/>
        <end position="129"/>
    </location>
</feature>
<evidence type="ECO:0000256" key="10">
    <source>
        <dbReference type="ARBA" id="ARBA00023125"/>
    </source>
</evidence>
<evidence type="ECO:0000256" key="2">
    <source>
        <dbReference type="ARBA" id="ARBA00001947"/>
    </source>
</evidence>
<dbReference type="Gene3D" id="1.10.8.50">
    <property type="match status" value="1"/>
</dbReference>
<keyword evidence="13" id="KW-0511">Multifunctional enzyme</keyword>
<dbReference type="Pfam" id="PF06831">
    <property type="entry name" value="H2TH"/>
    <property type="match status" value="1"/>
</dbReference>
<dbReference type="SMART" id="SM01232">
    <property type="entry name" value="H2TH"/>
    <property type="match status" value="1"/>
</dbReference>
<name>A0A1F5TH08_9BACT</name>
<dbReference type="InterPro" id="IPR015887">
    <property type="entry name" value="DNA_glyclase_Znf_dom_DNA_BS"/>
</dbReference>